<dbReference type="PANTHER" id="PTHR43133:SF63">
    <property type="entry name" value="RNA POLYMERASE SIGMA FACTOR FECI-RELATED"/>
    <property type="match status" value="1"/>
</dbReference>
<keyword evidence="8" id="KW-1185">Reference proteome</keyword>
<reference evidence="7 8" key="1">
    <citation type="submission" date="2019-12" db="EMBL/GenBank/DDBJ databases">
        <title>Paraburkholderia acidiphila 7Q-K02 sp. nov and Paraburkholderia acidisoli DHF22 sp. nov., two strains isolated from forest soil.</title>
        <authorList>
            <person name="Gao Z."/>
            <person name="Qiu L."/>
        </authorList>
    </citation>
    <scope>NUCLEOTIDE SEQUENCE [LARGE SCALE GENOMIC DNA]</scope>
    <source>
        <strain evidence="7 8">DHF22</strain>
    </source>
</reference>
<dbReference type="EMBL" id="CP046916">
    <property type="protein sequence ID" value="QGZ66748.1"/>
    <property type="molecule type" value="Genomic_DNA"/>
</dbReference>
<evidence type="ECO:0000256" key="3">
    <source>
        <dbReference type="ARBA" id="ARBA00023082"/>
    </source>
</evidence>
<proteinExistence type="inferred from homology"/>
<dbReference type="NCBIfam" id="TIGR02937">
    <property type="entry name" value="sigma70-ECF"/>
    <property type="match status" value="1"/>
</dbReference>
<evidence type="ECO:0000256" key="1">
    <source>
        <dbReference type="ARBA" id="ARBA00010641"/>
    </source>
</evidence>
<accession>A0A7Z2GRR0</accession>
<feature type="domain" description="RNA polymerase sigma-70 region 2" evidence="5">
    <location>
        <begin position="15"/>
        <end position="82"/>
    </location>
</feature>
<dbReference type="Gene3D" id="1.10.10.10">
    <property type="entry name" value="Winged helix-like DNA-binding domain superfamily/Winged helix DNA-binding domain"/>
    <property type="match status" value="1"/>
</dbReference>
<dbReference type="InterPro" id="IPR039425">
    <property type="entry name" value="RNA_pol_sigma-70-like"/>
</dbReference>
<comment type="similarity">
    <text evidence="1">Belongs to the sigma-70 factor family. ECF subfamily.</text>
</comment>
<sequence length="176" mass="19632">MPTLEFPVQQDLHTLYGDHHGWLKSWLQRRLGNAADAGDLAHDVFLRLIVKPASRGFATPAEARAYLRVMAKGLCTDHWRRREIEQAWLDTLAAQPEPIEPSPEFRAMVIETILEIGTLLARLSDKAQRAFVLAQIYGFSTPEIAAELAVSARMVQKYLASAMLQLALVDAGLTQP</sequence>
<dbReference type="InterPro" id="IPR036388">
    <property type="entry name" value="WH-like_DNA-bd_sf"/>
</dbReference>
<dbReference type="InterPro" id="IPR013325">
    <property type="entry name" value="RNA_pol_sigma_r2"/>
</dbReference>
<evidence type="ECO:0000313" key="8">
    <source>
        <dbReference type="Proteomes" id="UP000433577"/>
    </source>
</evidence>
<dbReference type="OrthoDB" id="8654550at2"/>
<protein>
    <submittedName>
        <fullName evidence="7">Sigma-70 family RNA polymerase sigma factor</fullName>
    </submittedName>
</protein>
<dbReference type="GO" id="GO:0006352">
    <property type="term" value="P:DNA-templated transcription initiation"/>
    <property type="evidence" value="ECO:0007669"/>
    <property type="project" value="InterPro"/>
</dbReference>
<dbReference type="Pfam" id="PF08281">
    <property type="entry name" value="Sigma70_r4_2"/>
    <property type="match status" value="1"/>
</dbReference>
<keyword evidence="2" id="KW-0805">Transcription regulation</keyword>
<dbReference type="InterPro" id="IPR014284">
    <property type="entry name" value="RNA_pol_sigma-70_dom"/>
</dbReference>
<dbReference type="AlphaFoldDB" id="A0A7Z2GRR0"/>
<dbReference type="PANTHER" id="PTHR43133">
    <property type="entry name" value="RNA POLYMERASE ECF-TYPE SIGMA FACTO"/>
    <property type="match status" value="1"/>
</dbReference>
<dbReference type="Proteomes" id="UP000433577">
    <property type="component" value="Chromosome 4"/>
</dbReference>
<dbReference type="RefSeq" id="WP_158958387.1">
    <property type="nucleotide sequence ID" value="NZ_CP046916.1"/>
</dbReference>
<dbReference type="InterPro" id="IPR013249">
    <property type="entry name" value="RNA_pol_sigma70_r4_t2"/>
</dbReference>
<name>A0A7Z2GRR0_9BURK</name>
<keyword evidence="4" id="KW-0804">Transcription</keyword>
<dbReference type="GO" id="GO:0003677">
    <property type="term" value="F:DNA binding"/>
    <property type="evidence" value="ECO:0007669"/>
    <property type="project" value="InterPro"/>
</dbReference>
<evidence type="ECO:0000256" key="4">
    <source>
        <dbReference type="ARBA" id="ARBA00023163"/>
    </source>
</evidence>
<evidence type="ECO:0000256" key="2">
    <source>
        <dbReference type="ARBA" id="ARBA00023015"/>
    </source>
</evidence>
<evidence type="ECO:0000259" key="6">
    <source>
        <dbReference type="Pfam" id="PF08281"/>
    </source>
</evidence>
<keyword evidence="3" id="KW-0731">Sigma factor</keyword>
<dbReference type="Gene3D" id="1.10.1740.10">
    <property type="match status" value="1"/>
</dbReference>
<dbReference type="SUPFAM" id="SSF88946">
    <property type="entry name" value="Sigma2 domain of RNA polymerase sigma factors"/>
    <property type="match status" value="1"/>
</dbReference>
<dbReference type="InterPro" id="IPR007627">
    <property type="entry name" value="RNA_pol_sigma70_r2"/>
</dbReference>
<gene>
    <name evidence="7" type="ORF">FAZ98_33955</name>
</gene>
<organism evidence="7 8">
    <name type="scientific">Paraburkholderia acidisoli</name>
    <dbReference type="NCBI Taxonomy" id="2571748"/>
    <lineage>
        <taxon>Bacteria</taxon>
        <taxon>Pseudomonadati</taxon>
        <taxon>Pseudomonadota</taxon>
        <taxon>Betaproteobacteria</taxon>
        <taxon>Burkholderiales</taxon>
        <taxon>Burkholderiaceae</taxon>
        <taxon>Paraburkholderia</taxon>
    </lineage>
</organism>
<dbReference type="KEGG" id="pacs:FAZ98_33955"/>
<evidence type="ECO:0000313" key="7">
    <source>
        <dbReference type="EMBL" id="QGZ66748.1"/>
    </source>
</evidence>
<dbReference type="SUPFAM" id="SSF88659">
    <property type="entry name" value="Sigma3 and sigma4 domains of RNA polymerase sigma factors"/>
    <property type="match status" value="1"/>
</dbReference>
<feature type="domain" description="RNA polymerase sigma factor 70 region 4 type 2" evidence="6">
    <location>
        <begin position="114"/>
        <end position="166"/>
    </location>
</feature>
<dbReference type="Pfam" id="PF04542">
    <property type="entry name" value="Sigma70_r2"/>
    <property type="match status" value="1"/>
</dbReference>
<dbReference type="InterPro" id="IPR013324">
    <property type="entry name" value="RNA_pol_sigma_r3/r4-like"/>
</dbReference>
<evidence type="ECO:0000259" key="5">
    <source>
        <dbReference type="Pfam" id="PF04542"/>
    </source>
</evidence>
<dbReference type="GO" id="GO:0016987">
    <property type="term" value="F:sigma factor activity"/>
    <property type="evidence" value="ECO:0007669"/>
    <property type="project" value="UniProtKB-KW"/>
</dbReference>